<protein>
    <submittedName>
        <fullName evidence="2">Uncharacterized protein</fullName>
    </submittedName>
</protein>
<proteinExistence type="predicted"/>
<reference evidence="2 3" key="1">
    <citation type="journal article" date="2020" name="bioRxiv">
        <title>Whole genome comparisons of ergot fungi reveals the divergence and evolution of species within the genus Claviceps are the result of varying mechanisms driving genome evolution and host range expansion.</title>
        <authorList>
            <person name="Wyka S.A."/>
            <person name="Mondo S.J."/>
            <person name="Liu M."/>
            <person name="Dettman J."/>
            <person name="Nalam V."/>
            <person name="Broders K.D."/>
        </authorList>
    </citation>
    <scope>NUCLEOTIDE SEQUENCE [LARGE SCALE GENOMIC DNA]</scope>
    <source>
        <strain evidence="2 3">CCC 1485</strain>
    </source>
</reference>
<feature type="region of interest" description="Disordered" evidence="1">
    <location>
        <begin position="218"/>
        <end position="238"/>
    </location>
</feature>
<evidence type="ECO:0000313" key="3">
    <source>
        <dbReference type="Proteomes" id="UP000706124"/>
    </source>
</evidence>
<keyword evidence="3" id="KW-1185">Reference proteome</keyword>
<gene>
    <name evidence="2" type="ORF">E4U60_004377</name>
</gene>
<dbReference type="Proteomes" id="UP000706124">
    <property type="component" value="Unassembled WGS sequence"/>
</dbReference>
<dbReference type="OrthoDB" id="4952972at2759"/>
<evidence type="ECO:0000256" key="1">
    <source>
        <dbReference type="SAM" id="MobiDB-lite"/>
    </source>
</evidence>
<dbReference type="EMBL" id="SRPO01000036">
    <property type="protein sequence ID" value="KAG5946235.1"/>
    <property type="molecule type" value="Genomic_DNA"/>
</dbReference>
<dbReference type="AlphaFoldDB" id="A0A9P7SJ87"/>
<sequence length="265" mass="29832">MAQETAEYNLRSSKEQQIQLWISACVESNAYNTITSRLTTDTGRSDFSLRQLVKALKKKFSSGDYILKASLSSQYKALLQDAHRANTNPDRWLDAWATLYPRALRVKIPELEGPNAVRDFLSAVGNRFEPGWAHSKDVELTKYTDELPDDMSLLRLHEELPRFREGRRVNQGSVGIGVHATLGAQSDEVRQSTPHHDCPCGTPNHTWKPETRNTLRQAVTGDYNGGGTSQSGKFLRTSQRQPSTLVCFTESSLPKHKQSGYHDAW</sequence>
<comment type="caution">
    <text evidence="2">The sequence shown here is derived from an EMBL/GenBank/DDBJ whole genome shotgun (WGS) entry which is preliminary data.</text>
</comment>
<accession>A0A9P7SJ87</accession>
<organism evidence="2 3">
    <name type="scientific">Claviceps pazoutovae</name>
    <dbReference type="NCBI Taxonomy" id="1649127"/>
    <lineage>
        <taxon>Eukaryota</taxon>
        <taxon>Fungi</taxon>
        <taxon>Dikarya</taxon>
        <taxon>Ascomycota</taxon>
        <taxon>Pezizomycotina</taxon>
        <taxon>Sordariomycetes</taxon>
        <taxon>Hypocreomycetidae</taxon>
        <taxon>Hypocreales</taxon>
        <taxon>Clavicipitaceae</taxon>
        <taxon>Claviceps</taxon>
    </lineage>
</organism>
<name>A0A9P7SJ87_9HYPO</name>
<evidence type="ECO:0000313" key="2">
    <source>
        <dbReference type="EMBL" id="KAG5946235.1"/>
    </source>
</evidence>